<dbReference type="RefSeq" id="WP_162485661.1">
    <property type="nucleotide sequence ID" value="NC_012527.1"/>
</dbReference>
<dbReference type="HOGENOM" id="CLU_1872018_0_0_0"/>
<reference evidence="1 2" key="1">
    <citation type="journal article" date="2009" name="PLoS Genet.">
        <title>Alliance of proteomics and genomics to unravel the specificities of Sahara bacterium Deinococcus deserti.</title>
        <authorList>
            <person name="de Groot A."/>
            <person name="Dulermo R."/>
            <person name="Ortet P."/>
            <person name="Blanchard L."/>
            <person name="Guerin P."/>
            <person name="Fernandez B."/>
            <person name="Vacherie B."/>
            <person name="Dossat C."/>
            <person name="Jolivet E."/>
            <person name="Siguier P."/>
            <person name="Chandler M."/>
            <person name="Barakat M."/>
            <person name="Dedieu A."/>
            <person name="Barbe V."/>
            <person name="Heulin T."/>
            <person name="Sommer S."/>
            <person name="Achouak W."/>
            <person name="Armengaud J."/>
        </authorList>
    </citation>
    <scope>NUCLEOTIDE SEQUENCE [LARGE SCALE GENOMIC DNA]</scope>
    <source>
        <strain evidence="2">DSM 17065 / CIP 109153 / LMG 22923 / VCD115</strain>
        <plasmid evidence="2">pDeide1</plasmid>
    </source>
</reference>
<proteinExistence type="predicted"/>
<dbReference type="KEGG" id="ddr:Deide_1p01271"/>
<organism evidence="1 2">
    <name type="scientific">Deinococcus deserti (strain DSM 17065 / CIP 109153 / LMG 22923 / VCD115)</name>
    <dbReference type="NCBI Taxonomy" id="546414"/>
    <lineage>
        <taxon>Bacteria</taxon>
        <taxon>Thermotogati</taxon>
        <taxon>Deinococcota</taxon>
        <taxon>Deinococci</taxon>
        <taxon>Deinococcales</taxon>
        <taxon>Deinococcaceae</taxon>
        <taxon>Deinococcus</taxon>
    </lineage>
</organism>
<name>C1D2C6_DEIDV</name>
<keyword evidence="2" id="KW-1185">Reference proteome</keyword>
<geneLocation type="plasmid" evidence="2">
    <name>pDeide1</name>
</geneLocation>
<evidence type="ECO:0000313" key="2">
    <source>
        <dbReference type="Proteomes" id="UP000002208"/>
    </source>
</evidence>
<evidence type="ECO:0000313" key="1">
    <source>
        <dbReference type="EMBL" id="ACO47565.2"/>
    </source>
</evidence>
<dbReference type="AlphaFoldDB" id="C1D2C6"/>
<dbReference type="EMBL" id="CP001115">
    <property type="protein sequence ID" value="ACO47565.2"/>
    <property type="molecule type" value="Genomic_DNA"/>
</dbReference>
<dbReference type="Proteomes" id="UP000002208">
    <property type="component" value="Plasmid 1"/>
</dbReference>
<keyword evidence="1" id="KW-0614">Plasmid</keyword>
<protein>
    <submittedName>
        <fullName evidence="1">Uncharacterized protein</fullName>
    </submittedName>
</protein>
<accession>C1D2C6</accession>
<sequence>MTAAASAPLDSTHNQQTFDTCIALTLQMIAAIEFSPTLPGTQPTREMILEFAGQVERNAQDIALMSSRASEDVHQQGTEIYTQLCAARNEPLQVAYHALHSAAFLGLGGGLTTATMLATVSVALRILANQHGRLTH</sequence>
<gene>
    <name evidence="1" type="ordered locus">Deide_1p01271</name>
</gene>